<sequence length="563" mass="63093">MLINLHVKNLALIEETDIDFTSHLNILTGETGAGKSILIGSIQSALGSKIPKDMIRNGCDSALIELVFHTESDVVKQKMDEFDIPFEDGEIIISRRITNNRVINKVNDCSITAARLKELSPFLLDLSGQHENQLLLRPQNHLRILDNYDKTKITPVKDAVAALYHQYQDTERQLTEENIGEEERIREIEFLKYEIQEIESAALRDGEDEELEELFRKISHSRDILAACSAVYDMTSGSAASAESILGKAIRSLSDVTNYDEGVGGLMEELSTVDGLLNDFNRDLSEYMSSMEFDEETFVNTEERLDLIHRLKAKYGDSIPAVKEYKSKAESRLEALLHFDERMEELKAKRDDLLKKLDSECARLSGIRKKAAGPLAESIKQALLDLNFNQVRFEIAFTEAASYRADGRDNVCFMISTNPGMDVRPLQETASGGELSRIMLAIKSVLADEEQVETLIFDEIDAGISGRTAQKVSERLSQIAGKRQVIAITHLPQIAAMADSHYLIEKTSDDHSTISRIYRLSEEESVEELARMLGGAEITSTVLDNAREMKKFAARLTHAVSEP</sequence>
<evidence type="ECO:0000256" key="6">
    <source>
        <dbReference type="ARBA" id="ARBA00022840"/>
    </source>
</evidence>
<keyword evidence="5 9" id="KW-0227">DNA damage</keyword>
<feature type="domain" description="RecF/RecN/SMC N-terminal" evidence="11">
    <location>
        <begin position="5"/>
        <end position="511"/>
    </location>
</feature>
<accession>A0A9D2ELA8</accession>
<dbReference type="SUPFAM" id="SSF52540">
    <property type="entry name" value="P-loop containing nucleoside triphosphate hydrolases"/>
    <property type="match status" value="1"/>
</dbReference>
<evidence type="ECO:0000313" key="13">
    <source>
        <dbReference type="Proteomes" id="UP000824049"/>
    </source>
</evidence>
<proteinExistence type="inferred from homology"/>
<comment type="function">
    <text evidence="1 9">May be involved in recombinational repair of damaged DNA.</text>
</comment>
<dbReference type="PIRSF" id="PIRSF003128">
    <property type="entry name" value="RecN"/>
    <property type="match status" value="1"/>
</dbReference>
<evidence type="ECO:0000256" key="9">
    <source>
        <dbReference type="PIRNR" id="PIRNR003128"/>
    </source>
</evidence>
<dbReference type="FunFam" id="3.40.50.300:FF:000356">
    <property type="entry name" value="DNA repair protein RecN"/>
    <property type="match status" value="1"/>
</dbReference>
<keyword evidence="6" id="KW-0067">ATP-binding</keyword>
<evidence type="ECO:0000256" key="8">
    <source>
        <dbReference type="ARBA" id="ARBA00033408"/>
    </source>
</evidence>
<dbReference type="InterPro" id="IPR004604">
    <property type="entry name" value="DNA_recomb/repair_RecN"/>
</dbReference>
<reference evidence="12" key="1">
    <citation type="journal article" date="2021" name="PeerJ">
        <title>Extensive microbial diversity within the chicken gut microbiome revealed by metagenomics and culture.</title>
        <authorList>
            <person name="Gilroy R."/>
            <person name="Ravi A."/>
            <person name="Getino M."/>
            <person name="Pursley I."/>
            <person name="Horton D.L."/>
            <person name="Alikhan N.F."/>
            <person name="Baker D."/>
            <person name="Gharbi K."/>
            <person name="Hall N."/>
            <person name="Watson M."/>
            <person name="Adriaenssens E.M."/>
            <person name="Foster-Nyarko E."/>
            <person name="Jarju S."/>
            <person name="Secka A."/>
            <person name="Antonio M."/>
            <person name="Oren A."/>
            <person name="Chaudhuri R.R."/>
            <person name="La Ragione R."/>
            <person name="Hildebrand F."/>
            <person name="Pallen M.J."/>
        </authorList>
    </citation>
    <scope>NUCLEOTIDE SEQUENCE</scope>
    <source>
        <strain evidence="12">CHK179-28034</strain>
    </source>
</reference>
<organism evidence="12 13">
    <name type="scientific">Candidatus Anaerobutyricum stercoris</name>
    <dbReference type="NCBI Taxonomy" id="2838457"/>
    <lineage>
        <taxon>Bacteria</taxon>
        <taxon>Bacillati</taxon>
        <taxon>Bacillota</taxon>
        <taxon>Clostridia</taxon>
        <taxon>Lachnospirales</taxon>
        <taxon>Lachnospiraceae</taxon>
        <taxon>Anaerobutyricum</taxon>
    </lineage>
</organism>
<evidence type="ECO:0000256" key="3">
    <source>
        <dbReference type="ARBA" id="ARBA00021315"/>
    </source>
</evidence>
<dbReference type="GO" id="GO:0005524">
    <property type="term" value="F:ATP binding"/>
    <property type="evidence" value="ECO:0007669"/>
    <property type="project" value="UniProtKB-KW"/>
</dbReference>
<dbReference type="Pfam" id="PF02463">
    <property type="entry name" value="SMC_N"/>
    <property type="match status" value="1"/>
</dbReference>
<dbReference type="InterPro" id="IPR003395">
    <property type="entry name" value="RecF/RecN/SMC_N"/>
</dbReference>
<evidence type="ECO:0000256" key="2">
    <source>
        <dbReference type="ARBA" id="ARBA00009441"/>
    </source>
</evidence>
<comment type="similarity">
    <text evidence="2 9">Belongs to the RecN family.</text>
</comment>
<evidence type="ECO:0000256" key="4">
    <source>
        <dbReference type="ARBA" id="ARBA00022741"/>
    </source>
</evidence>
<dbReference type="PANTHER" id="PTHR11059:SF0">
    <property type="entry name" value="DNA REPAIR PROTEIN RECN"/>
    <property type="match status" value="1"/>
</dbReference>
<dbReference type="GO" id="GO:0006281">
    <property type="term" value="P:DNA repair"/>
    <property type="evidence" value="ECO:0007669"/>
    <property type="project" value="UniProtKB-KW"/>
</dbReference>
<reference evidence="12" key="2">
    <citation type="submission" date="2021-04" db="EMBL/GenBank/DDBJ databases">
        <authorList>
            <person name="Gilroy R."/>
        </authorList>
    </citation>
    <scope>NUCLEOTIDE SEQUENCE</scope>
    <source>
        <strain evidence="12">CHK179-28034</strain>
    </source>
</reference>
<feature type="coiled-coil region" evidence="10">
    <location>
        <begin position="336"/>
        <end position="363"/>
    </location>
</feature>
<dbReference type="CDD" id="cd03241">
    <property type="entry name" value="ABC_RecN"/>
    <property type="match status" value="2"/>
</dbReference>
<dbReference type="AlphaFoldDB" id="A0A9D2ELA8"/>
<evidence type="ECO:0000256" key="1">
    <source>
        <dbReference type="ARBA" id="ARBA00003618"/>
    </source>
</evidence>
<evidence type="ECO:0000256" key="7">
    <source>
        <dbReference type="ARBA" id="ARBA00023204"/>
    </source>
</evidence>
<dbReference type="EMBL" id="DXBR01000059">
    <property type="protein sequence ID" value="HIZ39612.1"/>
    <property type="molecule type" value="Genomic_DNA"/>
</dbReference>
<evidence type="ECO:0000256" key="5">
    <source>
        <dbReference type="ARBA" id="ARBA00022763"/>
    </source>
</evidence>
<dbReference type="Proteomes" id="UP000824049">
    <property type="component" value="Unassembled WGS sequence"/>
</dbReference>
<comment type="caution">
    <text evidence="12">The sequence shown here is derived from an EMBL/GenBank/DDBJ whole genome shotgun (WGS) entry which is preliminary data.</text>
</comment>
<dbReference type="GO" id="GO:0009432">
    <property type="term" value="P:SOS response"/>
    <property type="evidence" value="ECO:0007669"/>
    <property type="project" value="TreeGrafter"/>
</dbReference>
<evidence type="ECO:0000313" key="12">
    <source>
        <dbReference type="EMBL" id="HIZ39612.1"/>
    </source>
</evidence>
<dbReference type="GO" id="GO:0043590">
    <property type="term" value="C:bacterial nucleoid"/>
    <property type="evidence" value="ECO:0007669"/>
    <property type="project" value="TreeGrafter"/>
</dbReference>
<evidence type="ECO:0000256" key="10">
    <source>
        <dbReference type="SAM" id="Coils"/>
    </source>
</evidence>
<dbReference type="GO" id="GO:0006310">
    <property type="term" value="P:DNA recombination"/>
    <property type="evidence" value="ECO:0007669"/>
    <property type="project" value="InterPro"/>
</dbReference>
<keyword evidence="7 9" id="KW-0234">DNA repair</keyword>
<dbReference type="PANTHER" id="PTHR11059">
    <property type="entry name" value="DNA REPAIR PROTEIN RECN"/>
    <property type="match status" value="1"/>
</dbReference>
<keyword evidence="4" id="KW-0547">Nucleotide-binding</keyword>
<name>A0A9D2ELA8_9FIRM</name>
<dbReference type="InterPro" id="IPR027417">
    <property type="entry name" value="P-loop_NTPase"/>
</dbReference>
<evidence type="ECO:0000259" key="11">
    <source>
        <dbReference type="Pfam" id="PF02463"/>
    </source>
</evidence>
<protein>
    <recommendedName>
        <fullName evidence="3 9">DNA repair protein RecN</fullName>
    </recommendedName>
    <alternativeName>
        <fullName evidence="8 9">Recombination protein N</fullName>
    </alternativeName>
</protein>
<dbReference type="Gene3D" id="3.40.50.300">
    <property type="entry name" value="P-loop containing nucleotide triphosphate hydrolases"/>
    <property type="match status" value="2"/>
</dbReference>
<dbReference type="NCBIfam" id="TIGR00634">
    <property type="entry name" value="recN"/>
    <property type="match status" value="1"/>
</dbReference>
<gene>
    <name evidence="12" type="primary">recN</name>
    <name evidence="12" type="ORF">H9968_06775</name>
</gene>
<keyword evidence="10" id="KW-0175">Coiled coil</keyword>